<evidence type="ECO:0000313" key="4">
    <source>
        <dbReference type="Proteomes" id="UP000044602"/>
    </source>
</evidence>
<proteinExistence type="predicted"/>
<gene>
    <name evidence="2" type="ORF">BN1708_004689</name>
    <name evidence="3" type="ORF">BN1723_004957</name>
</gene>
<dbReference type="Proteomes" id="UP000045706">
    <property type="component" value="Unassembled WGS sequence"/>
</dbReference>
<sequence length="69" mass="7473">MGMGAEPQSQVKVHSRAHCTLEAMVEWSGPEVGLDGWMDVSRRTSKSERATGRGPGLCRRGKDEEEGGT</sequence>
<organism evidence="3 5">
    <name type="scientific">Verticillium longisporum</name>
    <name type="common">Verticillium dahliae var. longisporum</name>
    <dbReference type="NCBI Taxonomy" id="100787"/>
    <lineage>
        <taxon>Eukaryota</taxon>
        <taxon>Fungi</taxon>
        <taxon>Dikarya</taxon>
        <taxon>Ascomycota</taxon>
        <taxon>Pezizomycotina</taxon>
        <taxon>Sordariomycetes</taxon>
        <taxon>Hypocreomycetidae</taxon>
        <taxon>Glomerellales</taxon>
        <taxon>Plectosphaerellaceae</taxon>
        <taxon>Verticillium</taxon>
    </lineage>
</organism>
<dbReference type="EMBL" id="CVQH01020751">
    <property type="protein sequence ID" value="CRK28515.1"/>
    <property type="molecule type" value="Genomic_DNA"/>
</dbReference>
<feature type="compositionally biased region" description="Basic and acidic residues" evidence="1">
    <location>
        <begin position="42"/>
        <end position="51"/>
    </location>
</feature>
<evidence type="ECO:0000313" key="5">
    <source>
        <dbReference type="Proteomes" id="UP000045706"/>
    </source>
</evidence>
<evidence type="ECO:0000313" key="3">
    <source>
        <dbReference type="EMBL" id="CRK40846.1"/>
    </source>
</evidence>
<name>A0A0G4N2P4_VERLO</name>
<keyword evidence="4" id="KW-1185">Reference proteome</keyword>
<dbReference type="Proteomes" id="UP000044602">
    <property type="component" value="Unassembled WGS sequence"/>
</dbReference>
<protein>
    <submittedName>
        <fullName evidence="3">Uncharacterized protein</fullName>
    </submittedName>
</protein>
<evidence type="ECO:0000256" key="1">
    <source>
        <dbReference type="SAM" id="MobiDB-lite"/>
    </source>
</evidence>
<reference evidence="4 5" key="1">
    <citation type="submission" date="2015-05" db="EMBL/GenBank/DDBJ databases">
        <authorList>
            <person name="Fogelqvist Johan"/>
        </authorList>
    </citation>
    <scope>NUCLEOTIDE SEQUENCE [LARGE SCALE GENOMIC DNA]</scope>
    <source>
        <strain evidence="2">VL1</strain>
        <strain evidence="3">VL2</strain>
    </source>
</reference>
<evidence type="ECO:0000313" key="2">
    <source>
        <dbReference type="EMBL" id="CRK28515.1"/>
    </source>
</evidence>
<accession>A0A0G4N2P4</accession>
<dbReference type="EMBL" id="CVQI01032274">
    <property type="protein sequence ID" value="CRK40846.1"/>
    <property type="molecule type" value="Genomic_DNA"/>
</dbReference>
<feature type="region of interest" description="Disordered" evidence="1">
    <location>
        <begin position="42"/>
        <end position="69"/>
    </location>
</feature>
<dbReference type="AlphaFoldDB" id="A0A0G4N2P4"/>
<feature type="non-terminal residue" evidence="3">
    <location>
        <position position="69"/>
    </location>
</feature>